<keyword evidence="1" id="KW-0238">DNA-binding</keyword>
<dbReference type="Proteomes" id="UP000187172">
    <property type="component" value="Unassembled WGS sequence"/>
</dbReference>
<evidence type="ECO:0000313" key="3">
    <source>
        <dbReference type="Proteomes" id="UP000187172"/>
    </source>
</evidence>
<dbReference type="STRING" id="297318.BK138_32450"/>
<reference evidence="2 3" key="1">
    <citation type="submission" date="2016-11" db="EMBL/GenBank/DDBJ databases">
        <title>Paenibacillus species isolates.</title>
        <authorList>
            <person name="Beno S.M."/>
        </authorList>
    </citation>
    <scope>NUCLEOTIDE SEQUENCE [LARGE SCALE GENOMIC DNA]</scope>
    <source>
        <strain evidence="2 3">FSL R5-0378</strain>
    </source>
</reference>
<gene>
    <name evidence="2" type="ORF">BK138_32450</name>
</gene>
<dbReference type="SUPFAM" id="SSF51215">
    <property type="entry name" value="Regulatory protein AraC"/>
    <property type="match status" value="1"/>
</dbReference>
<keyword evidence="3" id="KW-1185">Reference proteome</keyword>
<proteinExistence type="predicted"/>
<dbReference type="GO" id="GO:0003677">
    <property type="term" value="F:DNA binding"/>
    <property type="evidence" value="ECO:0007669"/>
    <property type="project" value="UniProtKB-KW"/>
</dbReference>
<accession>A0A1R1E521</accession>
<evidence type="ECO:0000256" key="1">
    <source>
        <dbReference type="ARBA" id="ARBA00023125"/>
    </source>
</evidence>
<dbReference type="InterPro" id="IPR037923">
    <property type="entry name" value="HTH-like"/>
</dbReference>
<sequence length="65" mass="7680">MNHVTLSGGHYPLVHDMGFTKVGENWYHPDRVLDYNVFIYSYEGYVQVLEHDVEYLIKPGDFLFL</sequence>
<dbReference type="AlphaFoldDB" id="A0A1R1E521"/>
<name>A0A1R1E521_9BACL</name>
<evidence type="ECO:0008006" key="4">
    <source>
        <dbReference type="Google" id="ProtNLM"/>
    </source>
</evidence>
<protein>
    <recommendedName>
        <fullName evidence="4">AraC-type arabinose-binding/dimerisation domain-containing protein</fullName>
    </recommendedName>
</protein>
<dbReference type="RefSeq" id="WP_076176460.1">
    <property type="nucleotide sequence ID" value="NZ_MRTP01000019.1"/>
</dbReference>
<organism evidence="2 3">
    <name type="scientific">Paenibacillus rhizosphaerae</name>
    <dbReference type="NCBI Taxonomy" id="297318"/>
    <lineage>
        <taxon>Bacteria</taxon>
        <taxon>Bacillati</taxon>
        <taxon>Bacillota</taxon>
        <taxon>Bacilli</taxon>
        <taxon>Bacillales</taxon>
        <taxon>Paenibacillaceae</taxon>
        <taxon>Paenibacillus</taxon>
    </lineage>
</organism>
<dbReference type="EMBL" id="MRTP01000019">
    <property type="protein sequence ID" value="OMF46934.1"/>
    <property type="molecule type" value="Genomic_DNA"/>
</dbReference>
<comment type="caution">
    <text evidence="2">The sequence shown here is derived from an EMBL/GenBank/DDBJ whole genome shotgun (WGS) entry which is preliminary data.</text>
</comment>
<evidence type="ECO:0000313" key="2">
    <source>
        <dbReference type="EMBL" id="OMF46934.1"/>
    </source>
</evidence>